<dbReference type="InterPro" id="IPR026349">
    <property type="entry name" value="CHP04255"/>
</dbReference>
<reference evidence="1 2" key="1">
    <citation type="submission" date="2019-11" db="EMBL/GenBank/DDBJ databases">
        <authorList>
            <person name="Zheng R.K."/>
            <person name="Sun C.M."/>
        </authorList>
    </citation>
    <scope>NUCLEOTIDE SEQUENCE [LARGE SCALE GENOMIC DNA]</scope>
    <source>
        <strain evidence="1 2">WC007</strain>
    </source>
</reference>
<evidence type="ECO:0000313" key="2">
    <source>
        <dbReference type="Proteomes" id="UP000428260"/>
    </source>
</evidence>
<dbReference type="Proteomes" id="UP000428260">
    <property type="component" value="Chromosome"/>
</dbReference>
<gene>
    <name evidence="1" type="ORF">GM418_11030</name>
</gene>
<keyword evidence="2" id="KW-1185">Reference proteome</keyword>
<dbReference type="EMBL" id="CP046401">
    <property type="protein sequence ID" value="QGY44173.1"/>
    <property type="molecule type" value="Genomic_DNA"/>
</dbReference>
<dbReference type="RefSeq" id="WP_158866012.1">
    <property type="nucleotide sequence ID" value="NZ_CP046401.1"/>
</dbReference>
<dbReference type="KEGG" id="mcos:GM418_11030"/>
<proteinExistence type="predicted"/>
<sequence length="252" mass="29928">MSIEEVFPNPLVKRVIFQIRFPNLFYIEDKIGEFQLKIMEQFPKSSMIFEKQIVFNIGYESEIKDEDKKKLDQGARKVWKFENDEKVQVNVYSDSLSITSESHKTYNNDHAGNKFRDTINFVVGSFIEIVKIPIILRIGFRYMDEYPMGEMNNEIFSQSFNPAFNIDRFDVSKALNINFQTNLIVGDKFFNYAERIEKKENNWLIHLDFDAFAKNIKAVDYLEITDKLHEINSQEFETVIKEPVYQYMRNID</sequence>
<accession>A0A6I6JYF6</accession>
<protein>
    <submittedName>
        <fullName evidence="1">TIGR04255 family protein</fullName>
    </submittedName>
</protein>
<dbReference type="NCBIfam" id="TIGR04255">
    <property type="entry name" value="sporadTIGR04255"/>
    <property type="match status" value="1"/>
</dbReference>
<name>A0A6I6JYF6_9BACT</name>
<evidence type="ECO:0000313" key="1">
    <source>
        <dbReference type="EMBL" id="QGY44173.1"/>
    </source>
</evidence>
<organism evidence="1 2">
    <name type="scientific">Maribellus comscasis</name>
    <dbReference type="NCBI Taxonomy" id="2681766"/>
    <lineage>
        <taxon>Bacteria</taxon>
        <taxon>Pseudomonadati</taxon>
        <taxon>Bacteroidota</taxon>
        <taxon>Bacteroidia</taxon>
        <taxon>Marinilabiliales</taxon>
        <taxon>Prolixibacteraceae</taxon>
        <taxon>Maribellus</taxon>
    </lineage>
</organism>
<dbReference type="AlphaFoldDB" id="A0A6I6JYF6"/>